<evidence type="ECO:0000313" key="4">
    <source>
        <dbReference type="EMBL" id="ARX86927.1"/>
    </source>
</evidence>
<name>A0A1Z1WKE7_9ACTN</name>
<dbReference type="AlphaFoldDB" id="A0A1Z1WKE7"/>
<feature type="transmembrane region" description="Helical" evidence="2">
    <location>
        <begin position="209"/>
        <end position="230"/>
    </location>
</feature>
<keyword evidence="2" id="KW-0812">Transmembrane</keyword>
<dbReference type="RefSeq" id="WP_087886099.1">
    <property type="nucleotide sequence ID" value="NZ_CP021748.1"/>
</dbReference>
<dbReference type="Pfam" id="PF19803">
    <property type="entry name" value="DUF6286"/>
    <property type="match status" value="1"/>
</dbReference>
<evidence type="ECO:0000256" key="2">
    <source>
        <dbReference type="SAM" id="Phobius"/>
    </source>
</evidence>
<dbReference type="STRING" id="67267.GCA_000716675_06735"/>
<dbReference type="KEGG" id="salf:SMD44_06408"/>
<keyword evidence="2" id="KW-0472">Membrane</keyword>
<protein>
    <recommendedName>
        <fullName evidence="3">DUF6286 domain-containing protein</fullName>
    </recommendedName>
</protein>
<feature type="compositionally biased region" description="Basic and acidic residues" evidence="1">
    <location>
        <begin position="98"/>
        <end position="108"/>
    </location>
</feature>
<dbReference type="Proteomes" id="UP000195880">
    <property type="component" value="Chromosome"/>
</dbReference>
<dbReference type="EMBL" id="CP021748">
    <property type="protein sequence ID" value="ARX86927.1"/>
    <property type="molecule type" value="Genomic_DNA"/>
</dbReference>
<keyword evidence="5" id="KW-1185">Reference proteome</keyword>
<dbReference type="OrthoDB" id="4338538at2"/>
<evidence type="ECO:0000259" key="3">
    <source>
        <dbReference type="Pfam" id="PF19803"/>
    </source>
</evidence>
<feature type="domain" description="DUF6286" evidence="3">
    <location>
        <begin position="220"/>
        <end position="324"/>
    </location>
</feature>
<sequence length="361" mass="37333">MSTPAAERGATTVADRAVRRIAERAATEALGPGEVRVSGGSAAVRGRRARVDVTVAVPYAGVLDDTGENVRSHVTERTAHLTGLSVDSARVHVRELSLREGSTERVDQAEGAGYGEGSGYAEGPAYATGTADARDAKASSTEATVTRGVRRPWSERRLPVAALALAAAVASGVLLYDVVAVHAADRAPARWRVRLVDWLATHGPDGGTAVTIAAAAAMLALGVCLLVLAVTPGQRRLLPMAAPLPGVRAVLERGAAVALLRDAVVQVPGVTRARVRVGRRRTLVRVGLGFGDPATARHEALRAAEAALAECGLARPPRLRVRLRTEPTWREPAPPAPVAPLPAGTSPQPAAQEPAPGSGPS</sequence>
<reference evidence="4 5" key="1">
    <citation type="submission" date="2017-05" db="EMBL/GenBank/DDBJ databases">
        <title>Streptomyces alboflavus Genome sequencing and assembly.</title>
        <authorList>
            <person name="Wang Y."/>
            <person name="Du B."/>
            <person name="Ding Y."/>
            <person name="Liu H."/>
            <person name="Hou Q."/>
            <person name="Liu K."/>
            <person name="Wang C."/>
            <person name="Yao L."/>
        </authorList>
    </citation>
    <scope>NUCLEOTIDE SEQUENCE [LARGE SCALE GENOMIC DNA]</scope>
    <source>
        <strain evidence="4 5">MDJK44</strain>
    </source>
</reference>
<organism evidence="4 5">
    <name type="scientific">Streptomyces alboflavus</name>
    <dbReference type="NCBI Taxonomy" id="67267"/>
    <lineage>
        <taxon>Bacteria</taxon>
        <taxon>Bacillati</taxon>
        <taxon>Actinomycetota</taxon>
        <taxon>Actinomycetes</taxon>
        <taxon>Kitasatosporales</taxon>
        <taxon>Streptomycetaceae</taxon>
        <taxon>Streptomyces</taxon>
    </lineage>
</organism>
<gene>
    <name evidence="4" type="ORF">SMD44_06408</name>
</gene>
<feature type="region of interest" description="Disordered" evidence="1">
    <location>
        <begin position="98"/>
        <end position="126"/>
    </location>
</feature>
<feature type="region of interest" description="Disordered" evidence="1">
    <location>
        <begin position="323"/>
        <end position="361"/>
    </location>
</feature>
<dbReference type="eggNOG" id="ENOG50346IA">
    <property type="taxonomic scope" value="Bacteria"/>
</dbReference>
<feature type="transmembrane region" description="Helical" evidence="2">
    <location>
        <begin position="160"/>
        <end position="184"/>
    </location>
</feature>
<dbReference type="InterPro" id="IPR046253">
    <property type="entry name" value="DUF6286"/>
</dbReference>
<keyword evidence="2" id="KW-1133">Transmembrane helix</keyword>
<evidence type="ECO:0000313" key="5">
    <source>
        <dbReference type="Proteomes" id="UP000195880"/>
    </source>
</evidence>
<accession>A0A1Z1WKE7</accession>
<evidence type="ECO:0000256" key="1">
    <source>
        <dbReference type="SAM" id="MobiDB-lite"/>
    </source>
</evidence>
<proteinExistence type="predicted"/>